<dbReference type="AlphaFoldDB" id="A0A7U2EPI8"/>
<proteinExistence type="predicted"/>
<dbReference type="RefSeq" id="XP_001790846.1">
    <property type="nucleotide sequence ID" value="XM_001790794.1"/>
</dbReference>
<accession>A0A7U2EPI8</accession>
<dbReference type="Proteomes" id="UP000663193">
    <property type="component" value="Chromosome 1"/>
</dbReference>
<organism evidence="2 3">
    <name type="scientific">Phaeosphaeria nodorum (strain SN15 / ATCC MYA-4574 / FGSC 10173)</name>
    <name type="common">Glume blotch fungus</name>
    <name type="synonym">Parastagonospora nodorum</name>
    <dbReference type="NCBI Taxonomy" id="321614"/>
    <lineage>
        <taxon>Eukaryota</taxon>
        <taxon>Fungi</taxon>
        <taxon>Dikarya</taxon>
        <taxon>Ascomycota</taxon>
        <taxon>Pezizomycotina</taxon>
        <taxon>Dothideomycetes</taxon>
        <taxon>Pleosporomycetidae</taxon>
        <taxon>Pleosporales</taxon>
        <taxon>Pleosporineae</taxon>
        <taxon>Phaeosphaeriaceae</taxon>
        <taxon>Parastagonospora</taxon>
    </lineage>
</organism>
<feature type="domain" description="GST N-terminal" evidence="1">
    <location>
        <begin position="345"/>
        <end position="435"/>
    </location>
</feature>
<dbReference type="PANTHER" id="PTHR42673">
    <property type="entry name" value="MALEYLACETOACETATE ISOMERASE"/>
    <property type="match status" value="1"/>
</dbReference>
<dbReference type="Pfam" id="PF25907">
    <property type="entry name" value="DUF7962"/>
    <property type="match status" value="1"/>
</dbReference>
<dbReference type="SUPFAM" id="SSF52833">
    <property type="entry name" value="Thioredoxin-like"/>
    <property type="match status" value="2"/>
</dbReference>
<dbReference type="Gene3D" id="3.40.30.110">
    <property type="match status" value="2"/>
</dbReference>
<dbReference type="Gene3D" id="3.40.30.10">
    <property type="entry name" value="Glutaredoxin"/>
    <property type="match status" value="1"/>
</dbReference>
<dbReference type="PANTHER" id="PTHR42673:SF4">
    <property type="entry name" value="MALEYLACETOACETATE ISOMERASE"/>
    <property type="match status" value="1"/>
</dbReference>
<dbReference type="InterPro" id="IPR036249">
    <property type="entry name" value="Thioredoxin-like_sf"/>
</dbReference>
<feature type="domain" description="GST N-terminal" evidence="1">
    <location>
        <begin position="5"/>
        <end position="84"/>
    </location>
</feature>
<dbReference type="InterPro" id="IPR058268">
    <property type="entry name" value="DUF7962"/>
</dbReference>
<dbReference type="CDD" id="cd03205">
    <property type="entry name" value="GST_C_6"/>
    <property type="match status" value="1"/>
</dbReference>
<dbReference type="Pfam" id="PF13417">
    <property type="entry name" value="GST_N_3"/>
    <property type="match status" value="1"/>
</dbReference>
<sequence length="575" mass="64574">MAPTDKPILFHYPPSIYSHRVLWYLWLRGIAYDECVQPPVMPRPDLASIGVGYRKIPILAIGKDVYCDSRLIISKLEELYSGSTLTPSTPGEAGIRKLFENLSVDGGVFANVVRLMPYWSDSGLLQNKVFLDDRQKLSGGRRMTKEAMEAGRPDGLQNIRNVFDLFESTFLADGREWILGTNEPTVADIDAVWPFEWMIVDPYMKECLPQQNFNDRIYPKVYAWVRRFMDLVAEKKQAYAMPTTLDGEAMASQTLSASSPADDIGFINDDPLDFKQGDEVQIFPSDYGQMGVSVGKLVGLSTNEVVIENDKGLHLHFPRWNFSIKKVSTSIARAPSTISEAQAIPKMRLIYHHQSPYTRKAFMLAHELGLAKHITLQKVVVCPVPIAGWSDNNDDVSVFNPMTKIPCLVPDNVPDGIYDSRIICEYLEHMASVTRTKDAQYWQLHTLHACADGIMDAAILITYEVRIRKERNLYFDEWVEGQKQKIVRGLDRLQVAAKDGILPDPSAAPATADEVAVAVATAMTGNMGHLGIDWSKGRPQLEAWMKKWESRPSFVATPPLKEWGTSVDIKTASKM</sequence>
<evidence type="ECO:0000313" key="2">
    <source>
        <dbReference type="EMBL" id="QRC90626.1"/>
    </source>
</evidence>
<dbReference type="SUPFAM" id="SSF47616">
    <property type="entry name" value="GST C-terminal domain-like"/>
    <property type="match status" value="1"/>
</dbReference>
<dbReference type="OMA" id="VKLMPYW"/>
<dbReference type="VEuPathDB" id="FungiDB:JI435_001510"/>
<evidence type="ECO:0000313" key="3">
    <source>
        <dbReference type="Proteomes" id="UP000663193"/>
    </source>
</evidence>
<dbReference type="InterPro" id="IPR036282">
    <property type="entry name" value="Glutathione-S-Trfase_C_sf"/>
</dbReference>
<dbReference type="Gene3D" id="1.20.1050.10">
    <property type="match status" value="2"/>
</dbReference>
<reference evidence="3" key="1">
    <citation type="journal article" date="2021" name="BMC Genomics">
        <title>Chromosome-level genome assembly and manually-curated proteome of model necrotroph Parastagonospora nodorum Sn15 reveals a genome-wide trove of candidate effector homologs, and redundancy of virulence-related functions within an accessory chromosome.</title>
        <authorList>
            <person name="Bertazzoni S."/>
            <person name="Jones D.A.B."/>
            <person name="Phan H.T."/>
            <person name="Tan K.-C."/>
            <person name="Hane J.K."/>
        </authorList>
    </citation>
    <scope>NUCLEOTIDE SEQUENCE [LARGE SCALE GENOMIC DNA]</scope>
    <source>
        <strain evidence="3">SN15 / ATCC MYA-4574 / FGSC 10173)</strain>
    </source>
</reference>
<dbReference type="OrthoDB" id="202840at2759"/>
<gene>
    <name evidence="2" type="ORF">JI435_001510</name>
</gene>
<name>A0A7U2EPI8_PHANO</name>
<dbReference type="EMBL" id="CP069023">
    <property type="protein sequence ID" value="QRC90626.1"/>
    <property type="molecule type" value="Genomic_DNA"/>
</dbReference>
<dbReference type="CDD" id="cd00570">
    <property type="entry name" value="GST_N_family"/>
    <property type="match status" value="1"/>
</dbReference>
<protein>
    <recommendedName>
        <fullName evidence="1">GST N-terminal domain-containing protein</fullName>
    </recommendedName>
</protein>
<dbReference type="PROSITE" id="PS50404">
    <property type="entry name" value="GST_NTER"/>
    <property type="match status" value="2"/>
</dbReference>
<evidence type="ECO:0000259" key="1">
    <source>
        <dbReference type="PROSITE" id="PS50404"/>
    </source>
</evidence>
<keyword evidence="3" id="KW-1185">Reference proteome</keyword>
<dbReference type="KEGG" id="pno:SNOG_00151"/>
<dbReference type="InterPro" id="IPR004045">
    <property type="entry name" value="Glutathione_S-Trfase_N"/>
</dbReference>
<dbReference type="Pfam" id="PF13409">
    <property type="entry name" value="GST_N_2"/>
    <property type="match status" value="1"/>
</dbReference>